<evidence type="ECO:0000256" key="1">
    <source>
        <dbReference type="ARBA" id="ARBA00010728"/>
    </source>
</evidence>
<dbReference type="Gene3D" id="3.30.930.10">
    <property type="entry name" value="Bira Bifunctional Protein, Domain 2"/>
    <property type="match status" value="1"/>
</dbReference>
<sequence length="406" mass="46253">MYFSLLRLLRNCSLNLDKRSLLYSLRPDLDFDFLLDESNIEILKKNIENRKGVGNIELVHSLWRQIQEFPQRQKRSEYDYKALWDKFYQEALLIPNMSHPNVVVGDESSAKTVKTFGGHKYEEKAFVTAEEIGKSWRTVLYPRESCGSRSYALLGPFADLEQALIRYAWSVVLSKSFRPVKVSDIVSDVVAEGCGLQQRSDVPIKYVLADDKTLCLSGTSELGIANMLKSQVFAQKDLPLKFTALSRCFRPEISKSAHESRLYRVHEFNKIEMFVVCEPKDSDRILQEIVDIQCLIFGSLGLHCRLLDMPSMELGASASRKFDVEAWMPGRRVYGEVSSASNCTDYQSRRLGIKYKDESGNRKFVHTCNGTAIATSRALIALIETLQKVVFKLIVINDKRKLGCSN</sequence>
<feature type="site" description="Important for serine binding" evidence="8">
    <location>
        <position position="371"/>
    </location>
</feature>
<evidence type="ECO:0000256" key="8">
    <source>
        <dbReference type="PIRSR" id="PIRSR001529-1"/>
    </source>
</evidence>
<feature type="domain" description="Aminoacyl-transfer RNA synthetases class-II family profile" evidence="10">
    <location>
        <begin position="211"/>
        <end position="385"/>
    </location>
</feature>
<proteinExistence type="inferred from homology"/>
<keyword evidence="3" id="KW-0436">Ligase</keyword>
<evidence type="ECO:0000256" key="9">
    <source>
        <dbReference type="PIRSR" id="PIRSR001529-2"/>
    </source>
</evidence>
<dbReference type="AlphaFoldDB" id="A0A0N5AVF8"/>
<evidence type="ECO:0000313" key="11">
    <source>
        <dbReference type="Proteomes" id="UP000046393"/>
    </source>
</evidence>
<dbReference type="Pfam" id="PF00587">
    <property type="entry name" value="tRNA-synt_2b"/>
    <property type="match status" value="1"/>
</dbReference>
<evidence type="ECO:0000256" key="5">
    <source>
        <dbReference type="ARBA" id="ARBA00022840"/>
    </source>
</evidence>
<evidence type="ECO:0000256" key="3">
    <source>
        <dbReference type="ARBA" id="ARBA00022598"/>
    </source>
</evidence>
<dbReference type="EC" id="6.1.1.11" evidence="2"/>
<dbReference type="GO" id="GO:0006434">
    <property type="term" value="P:seryl-tRNA aminoacylation"/>
    <property type="evidence" value="ECO:0007669"/>
    <property type="project" value="InterPro"/>
</dbReference>
<dbReference type="InterPro" id="IPR045864">
    <property type="entry name" value="aa-tRNA-synth_II/BPL/LPL"/>
</dbReference>
<name>A0A0N5AVF8_9BILA</name>
<dbReference type="STRING" id="451379.A0A0N5AVF8"/>
<dbReference type="GO" id="GO:0004828">
    <property type="term" value="F:serine-tRNA ligase activity"/>
    <property type="evidence" value="ECO:0007669"/>
    <property type="project" value="UniProtKB-EC"/>
</dbReference>
<keyword evidence="6" id="KW-0030">Aminoacyl-tRNA synthetase</keyword>
<feature type="binding site" evidence="9">
    <location>
        <begin position="265"/>
        <end position="268"/>
    </location>
    <ligand>
        <name>ATP</name>
        <dbReference type="ChEBI" id="CHEBI:30616"/>
    </ligand>
</feature>
<keyword evidence="4" id="KW-0547">Nucleotide-binding</keyword>
<feature type="binding site" evidence="8">
    <location>
        <position position="219"/>
    </location>
    <ligand>
        <name>L-serine</name>
        <dbReference type="ChEBI" id="CHEBI:33384"/>
    </ligand>
</feature>
<protein>
    <recommendedName>
        <fullName evidence="2">serine--tRNA ligase</fullName>
        <ecNumber evidence="2">6.1.1.11</ecNumber>
    </recommendedName>
    <alternativeName>
        <fullName evidence="7">Seryl-tRNA synthetase</fullName>
    </alternativeName>
</protein>
<evidence type="ECO:0000259" key="10">
    <source>
        <dbReference type="PROSITE" id="PS50862"/>
    </source>
</evidence>
<evidence type="ECO:0000256" key="6">
    <source>
        <dbReference type="ARBA" id="ARBA00023146"/>
    </source>
</evidence>
<feature type="binding site" evidence="8">
    <location>
        <position position="369"/>
    </location>
    <ligand>
        <name>L-serine</name>
        <dbReference type="ChEBI" id="CHEBI:33384"/>
    </ligand>
</feature>
<dbReference type="PRINTS" id="PR00981">
    <property type="entry name" value="TRNASYNTHSER"/>
</dbReference>
<feature type="binding site" evidence="9">
    <location>
        <begin position="336"/>
        <end position="339"/>
    </location>
    <ligand>
        <name>ATP</name>
        <dbReference type="ChEBI" id="CHEBI:30616"/>
    </ligand>
</feature>
<dbReference type="PROSITE" id="PS50862">
    <property type="entry name" value="AA_TRNA_LIGASE_II"/>
    <property type="match status" value="1"/>
</dbReference>
<reference evidence="12" key="1">
    <citation type="submission" date="2017-02" db="UniProtKB">
        <authorList>
            <consortium name="WormBaseParasite"/>
        </authorList>
    </citation>
    <scope>IDENTIFICATION</scope>
</reference>
<evidence type="ECO:0000256" key="4">
    <source>
        <dbReference type="ARBA" id="ARBA00022741"/>
    </source>
</evidence>
<dbReference type="PANTHER" id="PTHR11778">
    <property type="entry name" value="SERYL-TRNA SYNTHETASE"/>
    <property type="match status" value="1"/>
</dbReference>
<organism evidence="11 12">
    <name type="scientific">Syphacia muris</name>
    <dbReference type="NCBI Taxonomy" id="451379"/>
    <lineage>
        <taxon>Eukaryota</taxon>
        <taxon>Metazoa</taxon>
        <taxon>Ecdysozoa</taxon>
        <taxon>Nematoda</taxon>
        <taxon>Chromadorea</taxon>
        <taxon>Rhabditida</taxon>
        <taxon>Spirurina</taxon>
        <taxon>Oxyuridomorpha</taxon>
        <taxon>Oxyuroidea</taxon>
        <taxon>Oxyuridae</taxon>
        <taxon>Syphacia</taxon>
    </lineage>
</organism>
<feature type="binding site" evidence="8">
    <location>
        <position position="250"/>
    </location>
    <ligand>
        <name>L-serine</name>
        <dbReference type="ChEBI" id="CHEBI:33384"/>
    </ligand>
</feature>
<evidence type="ECO:0000313" key="12">
    <source>
        <dbReference type="WBParaSite" id="SMUV_0000887601-mRNA-1"/>
    </source>
</evidence>
<dbReference type="SUPFAM" id="SSF55681">
    <property type="entry name" value="Class II aaRS and biotin synthetases"/>
    <property type="match status" value="1"/>
</dbReference>
<feature type="binding site" evidence="9">
    <location>
        <begin position="250"/>
        <end position="252"/>
    </location>
    <ligand>
        <name>ATP</name>
        <dbReference type="ChEBI" id="CHEBI:30616"/>
    </ligand>
</feature>
<keyword evidence="5 9" id="KW-0067">ATP-binding</keyword>
<keyword evidence="11" id="KW-1185">Reference proteome</keyword>
<dbReference type="WBParaSite" id="SMUV_0000887601-mRNA-1">
    <property type="protein sequence ID" value="SMUV_0000887601-mRNA-1"/>
    <property type="gene ID" value="SMUV_0000887601"/>
</dbReference>
<comment type="similarity">
    <text evidence="1">Belongs to the class-II aminoacyl-tRNA synthetase family. Type-1 seryl-tRNA synthetase subfamily.</text>
</comment>
<dbReference type="GO" id="GO:0005524">
    <property type="term" value="F:ATP binding"/>
    <property type="evidence" value="ECO:0007669"/>
    <property type="project" value="UniProtKB-KW"/>
</dbReference>
<evidence type="ECO:0000256" key="7">
    <source>
        <dbReference type="ARBA" id="ARBA00031113"/>
    </source>
</evidence>
<dbReference type="FunFam" id="3.30.930.10:FF:000078">
    <property type="entry name" value="Seryl-tRNA synthetase"/>
    <property type="match status" value="1"/>
</dbReference>
<dbReference type="InterPro" id="IPR006195">
    <property type="entry name" value="aa-tRNA-synth_II"/>
</dbReference>
<evidence type="ECO:0000256" key="2">
    <source>
        <dbReference type="ARBA" id="ARBA00012840"/>
    </source>
</evidence>
<dbReference type="InterPro" id="IPR002317">
    <property type="entry name" value="Ser-tRNA-ligase_type_1"/>
</dbReference>
<accession>A0A0N5AVF8</accession>
<dbReference type="PIRSF" id="PIRSF001529">
    <property type="entry name" value="Ser-tRNA-synth_IIa"/>
    <property type="match status" value="1"/>
</dbReference>
<dbReference type="InterPro" id="IPR002314">
    <property type="entry name" value="aa-tRNA-synt_IIb"/>
</dbReference>
<feature type="binding site" evidence="8">
    <location>
        <position position="272"/>
    </location>
    <ligand>
        <name>L-serine</name>
        <dbReference type="ChEBI" id="CHEBI:33384"/>
    </ligand>
</feature>
<dbReference type="Proteomes" id="UP000046393">
    <property type="component" value="Unplaced"/>
</dbReference>